<gene>
    <name evidence="1" type="ORF">BDN72DRAFT_435148</name>
</gene>
<protein>
    <submittedName>
        <fullName evidence="1">Uncharacterized protein</fullName>
    </submittedName>
</protein>
<name>A0ACD3A890_9AGAR</name>
<dbReference type="Proteomes" id="UP000308600">
    <property type="component" value="Unassembled WGS sequence"/>
</dbReference>
<sequence length="487" mass="55150">MSLQLCPPEIIAKALGYLDGYSLAKCRQVCRFFSGIIKGGTQFQYTIESCKAGMVDAPETFLELSTWERLDKLREFVAQRQGLVTKEQLSQDAVVTFPESFRGVYHSGVFVVLYENQVGVVHPTDLIGNNSKEKRAVEERRIHIATGDRHWNAVCVDRDQDLMIILDGSYHNYEQGLRFDLLSITSGAVHPLASLPFISWNDIPERPGSLVYQILEDLFVVSEYIAWKGPALIFNWKTGHRLIEFTGETQAFVLLNSKHFLTCTWVSKDQCELQVHEIDTSKLVIRLSLPRILKKRAYFKQDEPRMQLCNGALPLPSSSSTLNRQCPYPFYASSEDAIIALWIQNSTSDSITIIRHSDLFDIIHTSKSSVNVKPAPIPWGTWPQATFLFRGQTKPRRMSAYGRRLAIAADKEVKVVEFDNRWLKESYATRQANPASFTTVPPPSCVQRIYVGGQVNDIILDEDFVVVVAVVMGDRGLSTDKTFIFRV</sequence>
<proteinExistence type="predicted"/>
<keyword evidence="2" id="KW-1185">Reference proteome</keyword>
<evidence type="ECO:0000313" key="1">
    <source>
        <dbReference type="EMBL" id="TFK61625.1"/>
    </source>
</evidence>
<dbReference type="EMBL" id="ML208642">
    <property type="protein sequence ID" value="TFK61625.1"/>
    <property type="molecule type" value="Genomic_DNA"/>
</dbReference>
<evidence type="ECO:0000313" key="2">
    <source>
        <dbReference type="Proteomes" id="UP000308600"/>
    </source>
</evidence>
<accession>A0ACD3A890</accession>
<organism evidence="1 2">
    <name type="scientific">Pluteus cervinus</name>
    <dbReference type="NCBI Taxonomy" id="181527"/>
    <lineage>
        <taxon>Eukaryota</taxon>
        <taxon>Fungi</taxon>
        <taxon>Dikarya</taxon>
        <taxon>Basidiomycota</taxon>
        <taxon>Agaricomycotina</taxon>
        <taxon>Agaricomycetes</taxon>
        <taxon>Agaricomycetidae</taxon>
        <taxon>Agaricales</taxon>
        <taxon>Pluteineae</taxon>
        <taxon>Pluteaceae</taxon>
        <taxon>Pluteus</taxon>
    </lineage>
</organism>
<reference evidence="1 2" key="1">
    <citation type="journal article" date="2019" name="Nat. Ecol. Evol.">
        <title>Megaphylogeny resolves global patterns of mushroom evolution.</title>
        <authorList>
            <person name="Varga T."/>
            <person name="Krizsan K."/>
            <person name="Foldi C."/>
            <person name="Dima B."/>
            <person name="Sanchez-Garcia M."/>
            <person name="Sanchez-Ramirez S."/>
            <person name="Szollosi G.J."/>
            <person name="Szarkandi J.G."/>
            <person name="Papp V."/>
            <person name="Albert L."/>
            <person name="Andreopoulos W."/>
            <person name="Angelini C."/>
            <person name="Antonin V."/>
            <person name="Barry K.W."/>
            <person name="Bougher N.L."/>
            <person name="Buchanan P."/>
            <person name="Buyck B."/>
            <person name="Bense V."/>
            <person name="Catcheside P."/>
            <person name="Chovatia M."/>
            <person name="Cooper J."/>
            <person name="Damon W."/>
            <person name="Desjardin D."/>
            <person name="Finy P."/>
            <person name="Geml J."/>
            <person name="Haridas S."/>
            <person name="Hughes K."/>
            <person name="Justo A."/>
            <person name="Karasinski D."/>
            <person name="Kautmanova I."/>
            <person name="Kiss B."/>
            <person name="Kocsube S."/>
            <person name="Kotiranta H."/>
            <person name="LaButti K.M."/>
            <person name="Lechner B.E."/>
            <person name="Liimatainen K."/>
            <person name="Lipzen A."/>
            <person name="Lukacs Z."/>
            <person name="Mihaltcheva S."/>
            <person name="Morgado L.N."/>
            <person name="Niskanen T."/>
            <person name="Noordeloos M.E."/>
            <person name="Ohm R.A."/>
            <person name="Ortiz-Santana B."/>
            <person name="Ovrebo C."/>
            <person name="Racz N."/>
            <person name="Riley R."/>
            <person name="Savchenko A."/>
            <person name="Shiryaev A."/>
            <person name="Soop K."/>
            <person name="Spirin V."/>
            <person name="Szebenyi C."/>
            <person name="Tomsovsky M."/>
            <person name="Tulloss R.E."/>
            <person name="Uehling J."/>
            <person name="Grigoriev I.V."/>
            <person name="Vagvolgyi C."/>
            <person name="Papp T."/>
            <person name="Martin F.M."/>
            <person name="Miettinen O."/>
            <person name="Hibbett D.S."/>
            <person name="Nagy L.G."/>
        </authorList>
    </citation>
    <scope>NUCLEOTIDE SEQUENCE [LARGE SCALE GENOMIC DNA]</scope>
    <source>
        <strain evidence="1 2">NL-1719</strain>
    </source>
</reference>